<gene>
    <name evidence="5" type="ORF">H2200_007922</name>
</gene>
<dbReference type="SMART" id="SM00360">
    <property type="entry name" value="RRM"/>
    <property type="match status" value="1"/>
</dbReference>
<dbReference type="SUPFAM" id="SSF54928">
    <property type="entry name" value="RNA-binding domain, RBD"/>
    <property type="match status" value="1"/>
</dbReference>
<keyword evidence="1" id="KW-0694">RNA-binding</keyword>
<organism evidence="5 6">
    <name type="scientific">Cladophialophora chaetospira</name>
    <dbReference type="NCBI Taxonomy" id="386627"/>
    <lineage>
        <taxon>Eukaryota</taxon>
        <taxon>Fungi</taxon>
        <taxon>Dikarya</taxon>
        <taxon>Ascomycota</taxon>
        <taxon>Pezizomycotina</taxon>
        <taxon>Eurotiomycetes</taxon>
        <taxon>Chaetothyriomycetidae</taxon>
        <taxon>Chaetothyriales</taxon>
        <taxon>Herpotrichiellaceae</taxon>
        <taxon>Cladophialophora</taxon>
    </lineage>
</organism>
<dbReference type="PANTHER" id="PTHR35391">
    <property type="entry name" value="C2H2-TYPE DOMAIN-CONTAINING PROTEIN-RELATED"/>
    <property type="match status" value="1"/>
</dbReference>
<dbReference type="GO" id="GO:0003723">
    <property type="term" value="F:RNA binding"/>
    <property type="evidence" value="ECO:0007669"/>
    <property type="project" value="UniProtKB-UniRule"/>
</dbReference>
<dbReference type="InterPro" id="IPR035979">
    <property type="entry name" value="RBD_domain_sf"/>
</dbReference>
<dbReference type="EMBL" id="JAPDRK010000011">
    <property type="protein sequence ID" value="KAJ9607843.1"/>
    <property type="molecule type" value="Genomic_DNA"/>
</dbReference>
<dbReference type="InterPro" id="IPR058925">
    <property type="entry name" value="zf-C2H2_AcuF"/>
</dbReference>
<dbReference type="Proteomes" id="UP001172673">
    <property type="component" value="Unassembled WGS sequence"/>
</dbReference>
<dbReference type="InterPro" id="IPR000504">
    <property type="entry name" value="RRM_dom"/>
</dbReference>
<evidence type="ECO:0000259" key="4">
    <source>
        <dbReference type="PROSITE" id="PS50102"/>
    </source>
</evidence>
<accession>A0AA39CH21</accession>
<feature type="region of interest" description="Disordered" evidence="3">
    <location>
        <begin position="604"/>
        <end position="644"/>
    </location>
</feature>
<dbReference type="PANTHER" id="PTHR35391:SF7">
    <property type="entry name" value="C2H2-TYPE DOMAIN-CONTAINING PROTEIN"/>
    <property type="match status" value="1"/>
</dbReference>
<dbReference type="Pfam" id="PF00076">
    <property type="entry name" value="RRM_1"/>
    <property type="match status" value="1"/>
</dbReference>
<keyword evidence="2" id="KW-0175">Coiled coil</keyword>
<dbReference type="InterPro" id="IPR012677">
    <property type="entry name" value="Nucleotide-bd_a/b_plait_sf"/>
</dbReference>
<dbReference type="CDD" id="cd00590">
    <property type="entry name" value="RRM_SF"/>
    <property type="match status" value="1"/>
</dbReference>
<evidence type="ECO:0000256" key="1">
    <source>
        <dbReference type="PROSITE-ProRule" id="PRU00176"/>
    </source>
</evidence>
<feature type="compositionally biased region" description="Polar residues" evidence="3">
    <location>
        <begin position="630"/>
        <end position="644"/>
    </location>
</feature>
<evidence type="ECO:0000313" key="6">
    <source>
        <dbReference type="Proteomes" id="UP001172673"/>
    </source>
</evidence>
<evidence type="ECO:0000313" key="5">
    <source>
        <dbReference type="EMBL" id="KAJ9607843.1"/>
    </source>
</evidence>
<dbReference type="Pfam" id="PF26082">
    <property type="entry name" value="zf-C2H2_AcuF"/>
    <property type="match status" value="1"/>
</dbReference>
<dbReference type="PROSITE" id="PS50102">
    <property type="entry name" value="RRM"/>
    <property type="match status" value="1"/>
</dbReference>
<keyword evidence="6" id="KW-1185">Reference proteome</keyword>
<name>A0AA39CH21_9EURO</name>
<comment type="caution">
    <text evidence="5">The sequence shown here is derived from an EMBL/GenBank/DDBJ whole genome shotgun (WGS) entry which is preliminary data.</text>
</comment>
<reference evidence="5" key="1">
    <citation type="submission" date="2022-10" db="EMBL/GenBank/DDBJ databases">
        <title>Culturing micro-colonial fungi from biological soil crusts in the Mojave desert and describing Neophaeococcomyces mojavensis, and introducing the new genera and species Taxawa tesnikishii.</title>
        <authorList>
            <person name="Kurbessoian T."/>
            <person name="Stajich J.E."/>
        </authorList>
    </citation>
    <scope>NUCLEOTIDE SEQUENCE</scope>
    <source>
        <strain evidence="5">TK_41</strain>
    </source>
</reference>
<dbReference type="AlphaFoldDB" id="A0AA39CH21"/>
<feature type="compositionally biased region" description="Basic and acidic residues" evidence="3">
    <location>
        <begin position="392"/>
        <end position="404"/>
    </location>
</feature>
<dbReference type="Gene3D" id="3.30.70.330">
    <property type="match status" value="1"/>
</dbReference>
<evidence type="ECO:0000256" key="2">
    <source>
        <dbReference type="SAM" id="Coils"/>
    </source>
</evidence>
<protein>
    <recommendedName>
        <fullName evidence="4">RRM domain-containing protein</fullName>
    </recommendedName>
</protein>
<evidence type="ECO:0000256" key="3">
    <source>
        <dbReference type="SAM" id="MobiDB-lite"/>
    </source>
</evidence>
<feature type="coiled-coil region" evidence="2">
    <location>
        <begin position="72"/>
        <end position="99"/>
    </location>
</feature>
<feature type="domain" description="RRM" evidence="4">
    <location>
        <begin position="511"/>
        <end position="588"/>
    </location>
</feature>
<proteinExistence type="predicted"/>
<sequence length="687" mass="77557">MSTLISSILVDCLKRFNFLKSETHLKAYASEVPPDAWVDELGRLRIWAANIGAHRIGEASLDFRLRDASHIRAQTVKLLEQLRRTLDDAEELFTGTTEENGDFSADKDEETELQQVYKNLIYTIDCLFQMSMIIRRPAQHDRLLGTNRLDATGFEFHDRQHVAHKYPKARSIVINRLGDAISRRRAALKYRERHHAKLAEGIDSAFAQLTDRRSADQDKPREVVSTLPLQTTAMADQESHIDFEDSESNSGASHTSYAPSLWRCSDNITVPKIPRNAYYGKAFECPYCFFIITAPNRSSWARHVFKDLMPYICVFHNCTAPNRLYDSRREWFQHLLAKHIPSFDPKEVDECPLRCGSNVPVVLLERHLARHLEELALFALPRAGMEDEETSDESRGTNEAREGFDEASSTSFSKDPVPVIQSPSRDLLVPDTAKPEASTTNFSESEALADRSEGTWHQQIDIPNDRLQDWDADTKTLDSLEQLHVFEERPTVQPEGLPGMQSLRKPSAQKRRVFVSNLANEVKRDYLRDFMRQAGKVLTADILLLPTGVSRGCAVVEYASKEQARHAVLTLNRQRLMGRPVDVREDTESRLNEPTVGRYRRALEPQFPPNGPIPGSHNSGAAGAMFEPPTNAQSMSHDTRRSPQTVHNLVPAEGAISGGVEVVLPENGFCQGQEVMFGDTEATVWRS</sequence>
<feature type="region of interest" description="Disordered" evidence="3">
    <location>
        <begin position="385"/>
        <end position="455"/>
    </location>
</feature>